<evidence type="ECO:0000256" key="5">
    <source>
        <dbReference type="ARBA" id="ARBA00022839"/>
    </source>
</evidence>
<comment type="catalytic activity">
    <reaction evidence="6">
        <text>Exonucleolytic cleavage in either 5'- to 3'- or 3'- to 5'-direction to yield nucleoside 5'-phosphates.</text>
        <dbReference type="EC" id="3.1.11.6"/>
    </reaction>
</comment>
<dbReference type="SUPFAM" id="SSF116842">
    <property type="entry name" value="XseB-like"/>
    <property type="match status" value="1"/>
</dbReference>
<keyword evidence="5 6" id="KW-0269">Exonuclease</keyword>
<comment type="caution">
    <text evidence="8">The sequence shown here is derived from an EMBL/GenBank/DDBJ whole genome shotgun (WGS) entry which is preliminary data.</text>
</comment>
<organism evidence="8 9">
    <name type="scientific">SAR86 cluster bacterium</name>
    <dbReference type="NCBI Taxonomy" id="2030880"/>
    <lineage>
        <taxon>Bacteria</taxon>
        <taxon>Pseudomonadati</taxon>
        <taxon>Pseudomonadota</taxon>
        <taxon>Gammaproteobacteria</taxon>
        <taxon>SAR86 cluster</taxon>
    </lineage>
</organism>
<comment type="function">
    <text evidence="6">Bidirectionally degrades single-stranded DNA into large acid-insoluble oligonucleotides, which are then degraded further into small acid-soluble oligonucleotides.</text>
</comment>
<dbReference type="HAMAP" id="MF_00337">
    <property type="entry name" value="Exonuc_7_S"/>
    <property type="match status" value="1"/>
</dbReference>
<dbReference type="NCBIfam" id="TIGR01280">
    <property type="entry name" value="xseB"/>
    <property type="match status" value="1"/>
</dbReference>
<dbReference type="AlphaFoldDB" id="A0A838YP66"/>
<dbReference type="GO" id="GO:0008855">
    <property type="term" value="F:exodeoxyribonuclease VII activity"/>
    <property type="evidence" value="ECO:0007669"/>
    <property type="project" value="UniProtKB-UniRule"/>
</dbReference>
<evidence type="ECO:0000256" key="1">
    <source>
        <dbReference type="ARBA" id="ARBA00009998"/>
    </source>
</evidence>
<evidence type="ECO:0000256" key="4">
    <source>
        <dbReference type="ARBA" id="ARBA00022801"/>
    </source>
</evidence>
<keyword evidence="3 6" id="KW-0540">Nuclease</keyword>
<evidence type="ECO:0000256" key="2">
    <source>
        <dbReference type="ARBA" id="ARBA00022490"/>
    </source>
</evidence>
<evidence type="ECO:0000256" key="7">
    <source>
        <dbReference type="SAM" id="Coils"/>
    </source>
</evidence>
<dbReference type="PANTHER" id="PTHR34137">
    <property type="entry name" value="EXODEOXYRIBONUCLEASE 7 SMALL SUBUNIT"/>
    <property type="match status" value="1"/>
</dbReference>
<comment type="subunit">
    <text evidence="6">Heterooligomer composed of large and small subunits.</text>
</comment>
<keyword evidence="2 6" id="KW-0963">Cytoplasm</keyword>
<name>A0A838YP66_9GAMM</name>
<feature type="coiled-coil region" evidence="7">
    <location>
        <begin position="14"/>
        <end position="65"/>
    </location>
</feature>
<evidence type="ECO:0000313" key="9">
    <source>
        <dbReference type="Proteomes" id="UP000585327"/>
    </source>
</evidence>
<keyword evidence="4 6" id="KW-0378">Hydrolase</keyword>
<proteinExistence type="inferred from homology"/>
<dbReference type="Proteomes" id="UP000585327">
    <property type="component" value="Unassembled WGS sequence"/>
</dbReference>
<reference evidence="8 9" key="1">
    <citation type="submission" date="2020-06" db="EMBL/GenBank/DDBJ databases">
        <title>Dysbiosis in marine aquaculture revealed through microbiome analysis: reverse ecology for environmental sustainability.</title>
        <authorList>
            <person name="Haro-Moreno J.M."/>
            <person name="Coutinho F.H."/>
            <person name="Zaragoza-Solas A."/>
            <person name="Picazo A."/>
            <person name="Almagro-Moreno S."/>
            <person name="Lopez-Perez M."/>
        </authorList>
    </citation>
    <scope>NUCLEOTIDE SEQUENCE [LARGE SCALE GENOMIC DNA]</scope>
    <source>
        <strain evidence="8">MCMED-G42</strain>
    </source>
</reference>
<keyword evidence="7" id="KW-0175">Coiled coil</keyword>
<comment type="subcellular location">
    <subcellularLocation>
        <location evidence="6">Cytoplasm</location>
    </subcellularLocation>
</comment>
<gene>
    <name evidence="6" type="primary">xseB</name>
    <name evidence="8" type="ORF">H2021_03840</name>
</gene>
<sequence length="74" mass="8456">MTNKKEEINFESALAELEKIVLKLEDDSINLEESVQSFEDGIELVKKCQKQLKEAELKVNKLLDDGSLEESEKT</sequence>
<protein>
    <recommendedName>
        <fullName evidence="6">Exodeoxyribonuclease 7 small subunit</fullName>
        <ecNumber evidence="6">3.1.11.6</ecNumber>
    </recommendedName>
    <alternativeName>
        <fullName evidence="6">Exodeoxyribonuclease VII small subunit</fullName>
        <shortName evidence="6">Exonuclease VII small subunit</shortName>
    </alternativeName>
</protein>
<dbReference type="Gene3D" id="1.10.287.1040">
    <property type="entry name" value="Exonuclease VII, small subunit"/>
    <property type="match status" value="1"/>
</dbReference>
<dbReference type="NCBIfam" id="NF002140">
    <property type="entry name" value="PRK00977.1-4"/>
    <property type="match status" value="1"/>
</dbReference>
<accession>A0A838YP66</accession>
<dbReference type="InterPro" id="IPR003761">
    <property type="entry name" value="Exonuc_VII_S"/>
</dbReference>
<evidence type="ECO:0000256" key="6">
    <source>
        <dbReference type="HAMAP-Rule" id="MF_00337"/>
    </source>
</evidence>
<dbReference type="EC" id="3.1.11.6" evidence="6"/>
<evidence type="ECO:0000313" key="8">
    <source>
        <dbReference type="EMBL" id="MBA4724332.1"/>
    </source>
</evidence>
<dbReference type="PIRSF" id="PIRSF006488">
    <property type="entry name" value="Exonuc_VII_S"/>
    <property type="match status" value="1"/>
</dbReference>
<comment type="similarity">
    <text evidence="1 6">Belongs to the XseB family.</text>
</comment>
<dbReference type="InterPro" id="IPR037004">
    <property type="entry name" value="Exonuc_VII_ssu_sf"/>
</dbReference>
<dbReference type="GO" id="GO:0006308">
    <property type="term" value="P:DNA catabolic process"/>
    <property type="evidence" value="ECO:0007669"/>
    <property type="project" value="UniProtKB-UniRule"/>
</dbReference>
<evidence type="ECO:0000256" key="3">
    <source>
        <dbReference type="ARBA" id="ARBA00022722"/>
    </source>
</evidence>
<dbReference type="Pfam" id="PF02609">
    <property type="entry name" value="Exonuc_VII_S"/>
    <property type="match status" value="1"/>
</dbReference>
<dbReference type="GO" id="GO:0005829">
    <property type="term" value="C:cytosol"/>
    <property type="evidence" value="ECO:0007669"/>
    <property type="project" value="TreeGrafter"/>
</dbReference>
<dbReference type="EMBL" id="JACETM010000047">
    <property type="protein sequence ID" value="MBA4724332.1"/>
    <property type="molecule type" value="Genomic_DNA"/>
</dbReference>
<dbReference type="GO" id="GO:0009318">
    <property type="term" value="C:exodeoxyribonuclease VII complex"/>
    <property type="evidence" value="ECO:0007669"/>
    <property type="project" value="UniProtKB-UniRule"/>
</dbReference>
<dbReference type="PANTHER" id="PTHR34137:SF1">
    <property type="entry name" value="EXODEOXYRIBONUCLEASE 7 SMALL SUBUNIT"/>
    <property type="match status" value="1"/>
</dbReference>